<keyword evidence="3" id="KW-1185">Reference proteome</keyword>
<feature type="chain" id="PRO_5040793785" description="PhaC PHA synthase" evidence="1">
    <location>
        <begin position="21"/>
        <end position="202"/>
    </location>
</feature>
<dbReference type="Proteomes" id="UP001144471">
    <property type="component" value="Unassembled WGS sequence"/>
</dbReference>
<evidence type="ECO:0000313" key="3">
    <source>
        <dbReference type="Proteomes" id="UP001144471"/>
    </source>
</evidence>
<name>A0A9W6GI39_9FUSO</name>
<dbReference type="AlphaFoldDB" id="A0A9W6GI39"/>
<reference evidence="2" key="1">
    <citation type="submission" date="2022-12" db="EMBL/GenBank/DDBJ databases">
        <title>Reference genome sequencing for broad-spectrum identification of bacterial and archaeal isolates by mass spectrometry.</title>
        <authorList>
            <person name="Sekiguchi Y."/>
            <person name="Tourlousse D.M."/>
        </authorList>
    </citation>
    <scope>NUCLEOTIDE SEQUENCE</scope>
    <source>
        <strain evidence="2">10succ1</strain>
    </source>
</reference>
<keyword evidence="1" id="KW-0732">Signal</keyword>
<evidence type="ECO:0008006" key="4">
    <source>
        <dbReference type="Google" id="ProtNLM"/>
    </source>
</evidence>
<evidence type="ECO:0000313" key="2">
    <source>
        <dbReference type="EMBL" id="GLI55614.1"/>
    </source>
</evidence>
<accession>A0A9W6GI39</accession>
<protein>
    <recommendedName>
        <fullName evidence="4">PhaC PHA synthase</fullName>
    </recommendedName>
</protein>
<dbReference type="EMBL" id="BSDY01000004">
    <property type="protein sequence ID" value="GLI55614.1"/>
    <property type="molecule type" value="Genomic_DNA"/>
</dbReference>
<feature type="signal peptide" evidence="1">
    <location>
        <begin position="1"/>
        <end position="20"/>
    </location>
</feature>
<gene>
    <name evidence="2" type="ORF">PM10SUCC1_11280</name>
</gene>
<sequence>MKKKIIYFLTFVLLSLSAVGAEPFQLSLPGNNNFPDSQDVSGARLSLLYGEARNVKGLNVSIFGVSEVENFTGLEFDWFFGANRVRNEFKGVALGWVNWHEGQDTGVNIGFVNFVNNVNGVNLGGFNYSQGLTQINIGLVNVGLYESLIDIGFVNYSESTTFQIGLINATKNLDGLQVGIINYAENGIFPVLPLVNFRKTLY</sequence>
<dbReference type="NCBIfam" id="NF047436">
    <property type="entry name" value="LA_2272_repeat"/>
    <property type="match status" value="1"/>
</dbReference>
<evidence type="ECO:0000256" key="1">
    <source>
        <dbReference type="SAM" id="SignalP"/>
    </source>
</evidence>
<dbReference type="InterPro" id="IPR058093">
    <property type="entry name" value="LA_2272-like"/>
</dbReference>
<dbReference type="RefSeq" id="WP_281834198.1">
    <property type="nucleotide sequence ID" value="NZ_BSDY01000004.1"/>
</dbReference>
<organism evidence="2 3">
    <name type="scientific">Propionigenium maris DSM 9537</name>
    <dbReference type="NCBI Taxonomy" id="1123000"/>
    <lineage>
        <taxon>Bacteria</taxon>
        <taxon>Fusobacteriati</taxon>
        <taxon>Fusobacteriota</taxon>
        <taxon>Fusobacteriia</taxon>
        <taxon>Fusobacteriales</taxon>
        <taxon>Fusobacteriaceae</taxon>
        <taxon>Propionigenium</taxon>
    </lineage>
</organism>
<proteinExistence type="predicted"/>
<comment type="caution">
    <text evidence="2">The sequence shown here is derived from an EMBL/GenBank/DDBJ whole genome shotgun (WGS) entry which is preliminary data.</text>
</comment>